<dbReference type="InterPro" id="IPR029058">
    <property type="entry name" value="AB_hydrolase_fold"/>
</dbReference>
<dbReference type="Proteomes" id="UP000475249">
    <property type="component" value="Unassembled WGS sequence"/>
</dbReference>
<dbReference type="GO" id="GO:0052689">
    <property type="term" value="F:carboxylic ester hydrolase activity"/>
    <property type="evidence" value="ECO:0007669"/>
    <property type="project" value="UniProtKB-KW"/>
</dbReference>
<dbReference type="AlphaFoldDB" id="A0A6L9EAI9"/>
<proteinExistence type="predicted"/>
<dbReference type="EMBL" id="WXYO01000003">
    <property type="protein sequence ID" value="NAS11785.1"/>
    <property type="molecule type" value="Genomic_DNA"/>
</dbReference>
<keyword evidence="6" id="KW-1185">Reference proteome</keyword>
<evidence type="ECO:0000313" key="5">
    <source>
        <dbReference type="EMBL" id="NAS11785.1"/>
    </source>
</evidence>
<evidence type="ECO:0000313" key="6">
    <source>
        <dbReference type="Proteomes" id="UP000475249"/>
    </source>
</evidence>
<evidence type="ECO:0000256" key="1">
    <source>
        <dbReference type="ARBA" id="ARBA00022487"/>
    </source>
</evidence>
<keyword evidence="3" id="KW-0378">Hydrolase</keyword>
<dbReference type="Pfam" id="PF22244">
    <property type="entry name" value="GCE_fung"/>
    <property type="match status" value="1"/>
</dbReference>
<comment type="caution">
    <text evidence="5">The sequence shown here is derived from an EMBL/GenBank/DDBJ whole genome shotgun (WGS) entry which is preliminary data.</text>
</comment>
<dbReference type="Gene3D" id="3.40.50.1820">
    <property type="entry name" value="alpha/beta hydrolase"/>
    <property type="match status" value="1"/>
</dbReference>
<reference evidence="5 6" key="1">
    <citation type="submission" date="2020-01" db="EMBL/GenBank/DDBJ databases">
        <title>Bacteria diversity of Porities sp.</title>
        <authorList>
            <person name="Wang G."/>
        </authorList>
    </citation>
    <scope>NUCLEOTIDE SEQUENCE [LARGE SCALE GENOMIC DNA]</scope>
    <source>
        <strain evidence="5 6">R33</strain>
    </source>
</reference>
<accession>A0A6L9EAI9</accession>
<dbReference type="SUPFAM" id="SSF53474">
    <property type="entry name" value="alpha/beta-Hydrolases"/>
    <property type="match status" value="1"/>
</dbReference>
<organism evidence="5 6">
    <name type="scientific">Poritiphilus flavus</name>
    <dbReference type="NCBI Taxonomy" id="2697053"/>
    <lineage>
        <taxon>Bacteria</taxon>
        <taxon>Pseudomonadati</taxon>
        <taxon>Bacteroidota</taxon>
        <taxon>Flavobacteriia</taxon>
        <taxon>Flavobacteriales</taxon>
        <taxon>Flavobacteriaceae</taxon>
        <taxon>Poritiphilus</taxon>
    </lineage>
</organism>
<protein>
    <submittedName>
        <fullName evidence="5">Acetylxylan esterase</fullName>
    </submittedName>
</protein>
<evidence type="ECO:0000256" key="2">
    <source>
        <dbReference type="ARBA" id="ARBA00022729"/>
    </source>
</evidence>
<sequence>MCAFSATAFPWQLYNQEVIQEENKVPSYTLPDLLMKSDGKRVESAAEWEKLLRSQTLQTFETEVYGQIPNQEVAVTYEENLLHAKTLKDFGSIREIRFSIEKDGNRIQAVLLLILPDRSSPVPVFLGYNFNGNHTIHPDESISLPESWVANSPEMGVRENRPSPNSRGKKSSRWAVQQILERGYGLATMYYGDIDPDFDDGFENGVHSLFSKNKTREKDDWGSIATWAWGLSRVMDYFETNPLIDKNKVCVLGHSRLGKAALFAGANDKRFALVISNNSGCGGAALSKRRFGETVAAINDRFPHWFCENFKKYNHNEDQLPVDQHQLLALMAPRPVYVASAAEDLWADPKGEFLAAKNASAVYRLYGLKGLQLQEMPEVNKPHIDGYIGYHIRSGVHDLTAYDWEQFLNFADARLK</sequence>
<feature type="domain" description="4-O-methyl-glucuronoyl methylesterase-like" evidence="4">
    <location>
        <begin position="218"/>
        <end position="367"/>
    </location>
</feature>
<keyword evidence="1" id="KW-0719">Serine esterase</keyword>
<keyword evidence="2" id="KW-0732">Signal</keyword>
<gene>
    <name evidence="5" type="ORF">GTQ38_07205</name>
</gene>
<name>A0A6L9EAI9_9FLAO</name>
<dbReference type="InterPro" id="IPR054579">
    <property type="entry name" value="GCE-like_dom"/>
</dbReference>
<evidence type="ECO:0000256" key="3">
    <source>
        <dbReference type="ARBA" id="ARBA00022801"/>
    </source>
</evidence>
<evidence type="ECO:0000259" key="4">
    <source>
        <dbReference type="Pfam" id="PF22244"/>
    </source>
</evidence>